<dbReference type="Pfam" id="PF03626">
    <property type="entry name" value="COX4_pro"/>
    <property type="match status" value="1"/>
</dbReference>
<evidence type="ECO:0000256" key="5">
    <source>
        <dbReference type="ARBA" id="ARBA00022692"/>
    </source>
</evidence>
<accession>I8AMV5</accession>
<comment type="catalytic activity">
    <reaction evidence="1 9">
        <text>2 a quinol + O2 = 2 a quinone + 2 H2O</text>
        <dbReference type="Rhea" id="RHEA:55376"/>
        <dbReference type="ChEBI" id="CHEBI:15377"/>
        <dbReference type="ChEBI" id="CHEBI:15379"/>
        <dbReference type="ChEBI" id="CHEBI:24646"/>
        <dbReference type="ChEBI" id="CHEBI:132124"/>
    </reaction>
</comment>
<dbReference type="PANTHER" id="PTHR36835:SF1">
    <property type="entry name" value="CYTOCHROME BO(3) UBIQUINOL OXIDASE SUBUNIT 4"/>
    <property type="match status" value="1"/>
</dbReference>
<gene>
    <name evidence="10" type="ORF">A374_00709</name>
</gene>
<comment type="subcellular location">
    <subcellularLocation>
        <location evidence="2 9">Cell membrane</location>
        <topology evidence="2 9">Multi-pass membrane protein</topology>
    </subcellularLocation>
</comment>
<evidence type="ECO:0000256" key="3">
    <source>
        <dbReference type="ARBA" id="ARBA00008079"/>
    </source>
</evidence>
<dbReference type="GO" id="GO:0042773">
    <property type="term" value="P:ATP synthesis coupled electron transport"/>
    <property type="evidence" value="ECO:0007669"/>
    <property type="project" value="UniProtKB-UniRule"/>
</dbReference>
<evidence type="ECO:0000256" key="9">
    <source>
        <dbReference type="RuleBase" id="RU367153"/>
    </source>
</evidence>
<dbReference type="GO" id="GO:0019646">
    <property type="term" value="P:aerobic electron transport chain"/>
    <property type="evidence" value="ECO:0007669"/>
    <property type="project" value="TreeGrafter"/>
</dbReference>
<evidence type="ECO:0000313" key="10">
    <source>
        <dbReference type="EMBL" id="EIT87347.1"/>
    </source>
</evidence>
<comment type="function">
    <text evidence="9">Catalyzes quinol oxidation with the concomitant reduction of oxygen to water.</text>
</comment>
<organism evidence="10 11">
    <name type="scientific">Fictibacillus macauensis ZFHKF-1</name>
    <dbReference type="NCBI Taxonomy" id="1196324"/>
    <lineage>
        <taxon>Bacteria</taxon>
        <taxon>Bacillati</taxon>
        <taxon>Bacillota</taxon>
        <taxon>Bacilli</taxon>
        <taxon>Bacillales</taxon>
        <taxon>Fictibacillaceae</taxon>
        <taxon>Fictibacillus</taxon>
    </lineage>
</organism>
<dbReference type="GO" id="GO:0015078">
    <property type="term" value="F:proton transmembrane transporter activity"/>
    <property type="evidence" value="ECO:0007669"/>
    <property type="project" value="TreeGrafter"/>
</dbReference>
<keyword evidence="8 9" id="KW-0472">Membrane</keyword>
<dbReference type="RefSeq" id="WP_007200248.1">
    <property type="nucleotide sequence ID" value="NZ_AKKV01000006.1"/>
</dbReference>
<name>I8AMV5_9BACL</name>
<evidence type="ECO:0000256" key="2">
    <source>
        <dbReference type="ARBA" id="ARBA00004651"/>
    </source>
</evidence>
<dbReference type="InterPro" id="IPR005171">
    <property type="entry name" value="Cyt_c_oxidase_su4_prok"/>
</dbReference>
<reference evidence="10 11" key="1">
    <citation type="journal article" date="2012" name="J. Bacteriol.">
        <title>Genome of Bacillus macauensis ZFHKF-1, a Long-Chain-Forming Bacterium.</title>
        <authorList>
            <person name="Cai L."/>
            <person name="Zhang T."/>
        </authorList>
    </citation>
    <scope>NUCLEOTIDE SEQUENCE [LARGE SCALE GENOMIC DNA]</scope>
    <source>
        <strain evidence="10 11">ZFHKF-1</strain>
    </source>
</reference>
<dbReference type="GO" id="GO:0009486">
    <property type="term" value="F:cytochrome bo3 ubiquinol oxidase activity"/>
    <property type="evidence" value="ECO:0007669"/>
    <property type="project" value="TreeGrafter"/>
</dbReference>
<dbReference type="EMBL" id="AKKV01000006">
    <property type="protein sequence ID" value="EIT87347.1"/>
    <property type="molecule type" value="Genomic_DNA"/>
</dbReference>
<keyword evidence="7 9" id="KW-0560">Oxidoreductase</keyword>
<comment type="similarity">
    <text evidence="3 9">Belongs to the cytochrome c oxidase bacterial subunit 4 family.</text>
</comment>
<evidence type="ECO:0000256" key="7">
    <source>
        <dbReference type="ARBA" id="ARBA00023002"/>
    </source>
</evidence>
<dbReference type="GO" id="GO:0009319">
    <property type="term" value="C:cytochrome o ubiquinol oxidase complex"/>
    <property type="evidence" value="ECO:0007669"/>
    <property type="project" value="TreeGrafter"/>
</dbReference>
<dbReference type="InterPro" id="IPR014250">
    <property type="entry name" value="QoxD"/>
</dbReference>
<dbReference type="EC" id="1.10.3.-" evidence="9"/>
<dbReference type="OrthoDB" id="2361460at2"/>
<evidence type="ECO:0000313" key="11">
    <source>
        <dbReference type="Proteomes" id="UP000004080"/>
    </source>
</evidence>
<dbReference type="GO" id="GO:0016682">
    <property type="term" value="F:oxidoreductase activity, acting on diphenols and related substances as donors, oxygen as acceptor"/>
    <property type="evidence" value="ECO:0007669"/>
    <property type="project" value="UniProtKB-UniRule"/>
</dbReference>
<keyword evidence="11" id="KW-1185">Reference proteome</keyword>
<dbReference type="Proteomes" id="UP000004080">
    <property type="component" value="Unassembled WGS sequence"/>
</dbReference>
<keyword evidence="5 9" id="KW-0812">Transmembrane</keyword>
<dbReference type="AlphaFoldDB" id="I8AMV5"/>
<dbReference type="PATRIC" id="fig|1196324.3.peg.139"/>
<evidence type="ECO:0000256" key="1">
    <source>
        <dbReference type="ARBA" id="ARBA00000725"/>
    </source>
</evidence>
<dbReference type="GO" id="GO:0005886">
    <property type="term" value="C:plasma membrane"/>
    <property type="evidence" value="ECO:0007669"/>
    <property type="project" value="UniProtKB-SubCell"/>
</dbReference>
<sequence>MANHNNAAAHGHGGIPWKHVVGYIFSIILTLLALYVTYKTDFSRTTIITIIFIFGFLQAAIQLLMFMHMTESSQKNSKLSGNTQTGNMLFAAFVAVVIVAGTVWVMGAGHAEHDHHNMKSEHKMEMNKDEMDHSKMDHSEHDGMKMDK</sequence>
<proteinExistence type="inferred from homology"/>
<feature type="transmembrane region" description="Helical" evidence="9">
    <location>
        <begin position="45"/>
        <end position="68"/>
    </location>
</feature>
<protein>
    <recommendedName>
        <fullName evidence="9">Quinol oxidase subunit 4</fullName>
        <ecNumber evidence="9">1.10.3.-</ecNumber>
    </recommendedName>
</protein>
<dbReference type="GO" id="GO:0015990">
    <property type="term" value="P:electron transport coupled proton transport"/>
    <property type="evidence" value="ECO:0007669"/>
    <property type="project" value="TreeGrafter"/>
</dbReference>
<keyword evidence="4 9" id="KW-1003">Cell membrane</keyword>
<dbReference type="InterPro" id="IPR050968">
    <property type="entry name" value="Cytochrome_c_oxidase_bac_sub4"/>
</dbReference>
<feature type="transmembrane region" description="Helical" evidence="9">
    <location>
        <begin position="20"/>
        <end position="38"/>
    </location>
</feature>
<dbReference type="eggNOG" id="COG3125">
    <property type="taxonomic scope" value="Bacteria"/>
</dbReference>
<evidence type="ECO:0000256" key="6">
    <source>
        <dbReference type="ARBA" id="ARBA00022989"/>
    </source>
</evidence>
<dbReference type="PANTHER" id="PTHR36835">
    <property type="entry name" value="CYTOCHROME BO(3) UBIQUINOL OXIDASE SUBUNIT 4"/>
    <property type="match status" value="1"/>
</dbReference>
<evidence type="ECO:0000256" key="4">
    <source>
        <dbReference type="ARBA" id="ARBA00022475"/>
    </source>
</evidence>
<dbReference type="STRING" id="1196324.A374_00709"/>
<keyword evidence="6 9" id="KW-1133">Transmembrane helix</keyword>
<evidence type="ECO:0000256" key="8">
    <source>
        <dbReference type="ARBA" id="ARBA00023136"/>
    </source>
</evidence>
<feature type="transmembrane region" description="Helical" evidence="9">
    <location>
        <begin position="88"/>
        <end position="109"/>
    </location>
</feature>
<comment type="caution">
    <text evidence="10">The sequence shown here is derived from an EMBL/GenBank/DDBJ whole genome shotgun (WGS) entry which is preliminary data.</text>
</comment>
<dbReference type="NCBIfam" id="TIGR02901">
    <property type="entry name" value="QoxD"/>
    <property type="match status" value="1"/>
</dbReference>